<feature type="transmembrane region" description="Helical" evidence="6">
    <location>
        <begin position="134"/>
        <end position="155"/>
    </location>
</feature>
<dbReference type="GO" id="GO:0016020">
    <property type="term" value="C:membrane"/>
    <property type="evidence" value="ECO:0007669"/>
    <property type="project" value="UniProtKB-SubCell"/>
</dbReference>
<comment type="subcellular location">
    <subcellularLocation>
        <location evidence="1 6">Membrane</location>
        <topology evidence="1 6">Multi-pass membrane protein</topology>
    </subcellularLocation>
</comment>
<evidence type="ECO:0000256" key="6">
    <source>
        <dbReference type="RuleBase" id="RU365102"/>
    </source>
</evidence>
<sequence length="187" mass="19684">MEAFLVSTGLVAIAEIGDKTMLLAIVLAARFRKPWPILAGILAATLANHALAATVGALAGEFLQGPWMKWVLGVLFIGFAGWALIPDKFEDSEAPSTMKAGSVFLTTLVAFFLVEMGDKTQVATAALAARFEQILLVTAGTTFGMMLANAPAVFIGEAAAQRLPLKYIRWAAAACFAAIGVWILIAG</sequence>
<feature type="transmembrane region" description="Helical" evidence="6">
    <location>
        <begin position="97"/>
        <end position="114"/>
    </location>
</feature>
<accession>A0A2D2B1X6</accession>
<dbReference type="Proteomes" id="UP000228945">
    <property type="component" value="Chromosome"/>
</dbReference>
<keyword evidence="8" id="KW-1185">Reference proteome</keyword>
<evidence type="ECO:0000256" key="5">
    <source>
        <dbReference type="ARBA" id="ARBA00023136"/>
    </source>
</evidence>
<dbReference type="GO" id="GO:0046873">
    <property type="term" value="F:metal ion transmembrane transporter activity"/>
    <property type="evidence" value="ECO:0007669"/>
    <property type="project" value="InterPro"/>
</dbReference>
<dbReference type="RefSeq" id="WP_099623508.1">
    <property type="nucleotide sequence ID" value="NZ_CP024201.1"/>
</dbReference>
<dbReference type="PANTHER" id="PTHR12608">
    <property type="entry name" value="TRANSMEMBRANE PROTEIN HTP-1 RELATED"/>
    <property type="match status" value="1"/>
</dbReference>
<organism evidence="7 8">
    <name type="scientific">Caulobacter mirabilis</name>
    <dbReference type="NCBI Taxonomy" id="69666"/>
    <lineage>
        <taxon>Bacteria</taxon>
        <taxon>Pseudomonadati</taxon>
        <taxon>Pseudomonadota</taxon>
        <taxon>Alphaproteobacteria</taxon>
        <taxon>Caulobacterales</taxon>
        <taxon>Caulobacteraceae</taxon>
        <taxon>Caulobacter</taxon>
    </lineage>
</organism>
<keyword evidence="4 6" id="KW-1133">Transmembrane helix</keyword>
<evidence type="ECO:0000256" key="4">
    <source>
        <dbReference type="ARBA" id="ARBA00022989"/>
    </source>
</evidence>
<dbReference type="AlphaFoldDB" id="A0A2D2B1X6"/>
<name>A0A2D2B1X6_9CAUL</name>
<dbReference type="OrthoDB" id="9801356at2"/>
<feature type="transmembrane region" description="Helical" evidence="6">
    <location>
        <begin position="167"/>
        <end position="185"/>
    </location>
</feature>
<dbReference type="InterPro" id="IPR001727">
    <property type="entry name" value="GDT1-like"/>
</dbReference>
<feature type="transmembrane region" description="Helical" evidence="6">
    <location>
        <begin position="38"/>
        <end position="60"/>
    </location>
</feature>
<gene>
    <name evidence="7" type="ORF">CSW64_18635</name>
</gene>
<dbReference type="Pfam" id="PF01169">
    <property type="entry name" value="GDT1"/>
    <property type="match status" value="2"/>
</dbReference>
<protein>
    <recommendedName>
        <fullName evidence="6">GDT1 family protein</fullName>
    </recommendedName>
</protein>
<keyword evidence="5 6" id="KW-0472">Membrane</keyword>
<keyword evidence="3 6" id="KW-0812">Transmembrane</keyword>
<dbReference type="PANTHER" id="PTHR12608:SF1">
    <property type="entry name" value="TRANSMEMBRANE PROTEIN 165"/>
    <property type="match status" value="1"/>
</dbReference>
<evidence type="ECO:0000313" key="7">
    <source>
        <dbReference type="EMBL" id="ATQ44260.1"/>
    </source>
</evidence>
<evidence type="ECO:0000313" key="8">
    <source>
        <dbReference type="Proteomes" id="UP000228945"/>
    </source>
</evidence>
<feature type="transmembrane region" description="Helical" evidence="6">
    <location>
        <begin position="67"/>
        <end position="85"/>
    </location>
</feature>
<comment type="similarity">
    <text evidence="2 6">Belongs to the GDT1 family.</text>
</comment>
<proteinExistence type="inferred from homology"/>
<evidence type="ECO:0000256" key="3">
    <source>
        <dbReference type="ARBA" id="ARBA00022692"/>
    </source>
</evidence>
<evidence type="ECO:0000256" key="2">
    <source>
        <dbReference type="ARBA" id="ARBA00009190"/>
    </source>
</evidence>
<evidence type="ECO:0000256" key="1">
    <source>
        <dbReference type="ARBA" id="ARBA00004141"/>
    </source>
</evidence>
<dbReference type="EMBL" id="CP024201">
    <property type="protein sequence ID" value="ATQ44260.1"/>
    <property type="molecule type" value="Genomic_DNA"/>
</dbReference>
<dbReference type="KEGG" id="cmb:CSW64_18635"/>
<reference evidence="7 8" key="1">
    <citation type="submission" date="2017-10" db="EMBL/GenBank/DDBJ databases">
        <title>Genome sequence of Caulobacter mirabilis FWC38.</title>
        <authorList>
            <person name="Fiebig A."/>
            <person name="Crosson S."/>
        </authorList>
    </citation>
    <scope>NUCLEOTIDE SEQUENCE [LARGE SCALE GENOMIC DNA]</scope>
    <source>
        <strain evidence="7 8">FWC 38</strain>
    </source>
</reference>